<dbReference type="NCBIfam" id="TIGR01069">
    <property type="entry name" value="mutS2"/>
    <property type="match status" value="1"/>
</dbReference>
<dbReference type="SMART" id="SM00533">
    <property type="entry name" value="MUTSd"/>
    <property type="match status" value="1"/>
</dbReference>
<dbReference type="SMART" id="SM00534">
    <property type="entry name" value="MUTSac"/>
    <property type="match status" value="1"/>
</dbReference>
<evidence type="ECO:0000313" key="11">
    <source>
        <dbReference type="Proteomes" id="UP000290092"/>
    </source>
</evidence>
<evidence type="ECO:0000256" key="4">
    <source>
        <dbReference type="ARBA" id="ARBA00022840"/>
    </source>
</evidence>
<keyword evidence="11" id="KW-1185">Reference proteome</keyword>
<dbReference type="InterPro" id="IPR000432">
    <property type="entry name" value="DNA_mismatch_repair_MutS_C"/>
</dbReference>
<reference evidence="10 11" key="1">
    <citation type="submission" date="2017-09" db="EMBL/GenBank/DDBJ databases">
        <title>Genomics of the genus Arcobacter.</title>
        <authorList>
            <person name="Perez-Cataluna A."/>
            <person name="Figueras M.J."/>
            <person name="Salas-Masso N."/>
        </authorList>
    </citation>
    <scope>NUCLEOTIDE SEQUENCE [LARGE SCALE GENOMIC DNA]</scope>
    <source>
        <strain evidence="10 11">CECT 7386</strain>
    </source>
</reference>
<keyword evidence="6 7" id="KW-0238">DNA-binding</keyword>
<dbReference type="Gene3D" id="3.40.50.300">
    <property type="entry name" value="P-loop containing nucleotide triphosphate hydrolases"/>
    <property type="match status" value="1"/>
</dbReference>
<evidence type="ECO:0000256" key="6">
    <source>
        <dbReference type="ARBA" id="ARBA00023125"/>
    </source>
</evidence>
<dbReference type="EC" id="3.1.-.-" evidence="7"/>
<feature type="coiled-coil region" evidence="8">
    <location>
        <begin position="482"/>
        <end position="559"/>
    </location>
</feature>
<evidence type="ECO:0000256" key="3">
    <source>
        <dbReference type="ARBA" id="ARBA00022801"/>
    </source>
</evidence>
<feature type="binding site" evidence="7">
    <location>
        <begin position="307"/>
        <end position="314"/>
    </location>
    <ligand>
        <name>ATP</name>
        <dbReference type="ChEBI" id="CHEBI:30616"/>
    </ligand>
</feature>
<gene>
    <name evidence="7" type="primary">mutS2</name>
    <name evidence="7" type="synonym">rqcU</name>
    <name evidence="10" type="ORF">CP985_11635</name>
</gene>
<dbReference type="InterPro" id="IPR045076">
    <property type="entry name" value="MutS"/>
</dbReference>
<dbReference type="GO" id="GO:0043023">
    <property type="term" value="F:ribosomal large subunit binding"/>
    <property type="evidence" value="ECO:0007669"/>
    <property type="project" value="UniProtKB-UniRule"/>
</dbReference>
<dbReference type="InterPro" id="IPR036063">
    <property type="entry name" value="Smr_dom_sf"/>
</dbReference>
<evidence type="ECO:0000313" key="10">
    <source>
        <dbReference type="EMBL" id="RXK14887.1"/>
    </source>
</evidence>
<dbReference type="Proteomes" id="UP000290092">
    <property type="component" value="Unassembled WGS sequence"/>
</dbReference>
<dbReference type="SMART" id="SM00463">
    <property type="entry name" value="SMR"/>
    <property type="match status" value="1"/>
</dbReference>
<dbReference type="PANTHER" id="PTHR48466">
    <property type="entry name" value="OS10G0509000 PROTEIN-RELATED"/>
    <property type="match status" value="1"/>
</dbReference>
<dbReference type="GO" id="GO:0004519">
    <property type="term" value="F:endonuclease activity"/>
    <property type="evidence" value="ECO:0007669"/>
    <property type="project" value="UniProtKB-UniRule"/>
</dbReference>
<evidence type="ECO:0000256" key="8">
    <source>
        <dbReference type="SAM" id="Coils"/>
    </source>
</evidence>
<keyword evidence="8" id="KW-0175">Coiled coil</keyword>
<dbReference type="GO" id="GO:0140664">
    <property type="term" value="F:ATP-dependent DNA damage sensor activity"/>
    <property type="evidence" value="ECO:0007669"/>
    <property type="project" value="InterPro"/>
</dbReference>
<evidence type="ECO:0000256" key="1">
    <source>
        <dbReference type="ARBA" id="ARBA00022730"/>
    </source>
</evidence>
<dbReference type="RefSeq" id="WP_114841756.1">
    <property type="nucleotide sequence ID" value="NZ_CP031219.1"/>
</dbReference>
<dbReference type="InterPro" id="IPR027417">
    <property type="entry name" value="P-loop_NTPase"/>
</dbReference>
<comment type="function">
    <text evidence="7">Endonuclease that is involved in the suppression of homologous recombination and thus may have a key role in the control of bacterial genetic diversity.</text>
</comment>
<name>A0AAX2ACZ1_9BACT</name>
<dbReference type="InterPro" id="IPR007696">
    <property type="entry name" value="DNA_mismatch_repair_MutS_core"/>
</dbReference>
<dbReference type="GO" id="GO:0019843">
    <property type="term" value="F:rRNA binding"/>
    <property type="evidence" value="ECO:0007669"/>
    <property type="project" value="UniProtKB-UniRule"/>
</dbReference>
<keyword evidence="7 10" id="KW-0255">Endonuclease</keyword>
<organism evidence="10 11">
    <name type="scientific">Malaciobacter mytili LMG 24559</name>
    <dbReference type="NCBI Taxonomy" id="1032238"/>
    <lineage>
        <taxon>Bacteria</taxon>
        <taxon>Pseudomonadati</taxon>
        <taxon>Campylobacterota</taxon>
        <taxon>Epsilonproteobacteria</taxon>
        <taxon>Campylobacterales</taxon>
        <taxon>Arcobacteraceae</taxon>
        <taxon>Malaciobacter</taxon>
    </lineage>
</organism>
<dbReference type="GO" id="GO:0005524">
    <property type="term" value="F:ATP binding"/>
    <property type="evidence" value="ECO:0007669"/>
    <property type="project" value="UniProtKB-UniRule"/>
</dbReference>
<dbReference type="GO" id="GO:0030983">
    <property type="term" value="F:mismatched DNA binding"/>
    <property type="evidence" value="ECO:0007669"/>
    <property type="project" value="InterPro"/>
</dbReference>
<dbReference type="GO" id="GO:0006298">
    <property type="term" value="P:mismatch repair"/>
    <property type="evidence" value="ECO:0007669"/>
    <property type="project" value="InterPro"/>
</dbReference>
<dbReference type="PANTHER" id="PTHR48466:SF2">
    <property type="entry name" value="OS10G0509000 PROTEIN"/>
    <property type="match status" value="1"/>
</dbReference>
<keyword evidence="2 7" id="KW-0547">Nucleotide-binding</keyword>
<keyword evidence="7" id="KW-0540">Nuclease</keyword>
<dbReference type="SUPFAM" id="SSF160443">
    <property type="entry name" value="SMR domain-like"/>
    <property type="match status" value="1"/>
</dbReference>
<dbReference type="PIRSF" id="PIRSF005814">
    <property type="entry name" value="MutS_YshD"/>
    <property type="match status" value="1"/>
</dbReference>
<dbReference type="AlphaFoldDB" id="A0AAX2ACZ1"/>
<dbReference type="PROSITE" id="PS50828">
    <property type="entry name" value="SMR"/>
    <property type="match status" value="1"/>
</dbReference>
<protein>
    <recommendedName>
        <fullName evidence="7">Endonuclease MutS2</fullName>
        <ecNumber evidence="7">3.1.-.-</ecNumber>
    </recommendedName>
    <alternativeName>
        <fullName evidence="7">Ribosome-associated protein quality control-upstream factor</fullName>
        <shortName evidence="7">RQC-upstream factor</shortName>
        <shortName evidence="7">RqcU</shortName>
        <ecNumber evidence="7">3.6.4.-</ecNumber>
    </alternativeName>
</protein>
<dbReference type="GO" id="GO:0016887">
    <property type="term" value="F:ATP hydrolysis activity"/>
    <property type="evidence" value="ECO:0007669"/>
    <property type="project" value="InterPro"/>
</dbReference>
<dbReference type="SUPFAM" id="SSF52540">
    <property type="entry name" value="P-loop containing nucleoside triphosphate hydrolases"/>
    <property type="match status" value="1"/>
</dbReference>
<keyword evidence="4 7" id="KW-0067">ATP-binding</keyword>
<dbReference type="Gene3D" id="3.30.1370.110">
    <property type="match status" value="1"/>
</dbReference>
<accession>A0AAX2ACZ1</accession>
<comment type="subunit">
    <text evidence="7">Homodimer. Binds to stalled ribosomes, contacting rRNA.</text>
</comment>
<keyword evidence="3 7" id="KW-0378">Hydrolase</keyword>
<dbReference type="KEGG" id="amyt:AMYT_1316"/>
<proteinExistence type="inferred from homology"/>
<evidence type="ECO:0000256" key="5">
    <source>
        <dbReference type="ARBA" id="ARBA00022884"/>
    </source>
</evidence>
<dbReference type="EC" id="3.6.4.-" evidence="7"/>
<dbReference type="EMBL" id="NXID01000049">
    <property type="protein sequence ID" value="RXK14887.1"/>
    <property type="molecule type" value="Genomic_DNA"/>
</dbReference>
<comment type="caution">
    <text evidence="10">The sequence shown here is derived from an EMBL/GenBank/DDBJ whole genome shotgun (WGS) entry which is preliminary data.</text>
</comment>
<dbReference type="InterPro" id="IPR002625">
    <property type="entry name" value="Smr_dom"/>
</dbReference>
<feature type="domain" description="Smr" evidence="9">
    <location>
        <begin position="659"/>
        <end position="733"/>
    </location>
</feature>
<evidence type="ECO:0000259" key="9">
    <source>
        <dbReference type="PROSITE" id="PS50828"/>
    </source>
</evidence>
<comment type="function">
    <text evidence="7">Acts as a ribosome collision sensor, splitting the ribosome into its 2 subunits. Detects stalled/collided 70S ribosomes which it binds and splits by an ATP-hydrolysis driven conformational change. Acts upstream of the ribosome quality control system (RQC), a ribosome-associated complex that mediates the extraction of incompletely synthesized nascent chains from stalled ribosomes and their subsequent degradation. Probably generates substrates for RQC.</text>
</comment>
<evidence type="ECO:0000256" key="2">
    <source>
        <dbReference type="ARBA" id="ARBA00022741"/>
    </source>
</evidence>
<comment type="similarity">
    <text evidence="7">Belongs to the DNA mismatch repair MutS family. MutS2 subfamily.</text>
</comment>
<keyword evidence="5 7" id="KW-0694">RNA-binding</keyword>
<dbReference type="GO" id="GO:0072344">
    <property type="term" value="P:rescue of stalled ribosome"/>
    <property type="evidence" value="ECO:0007669"/>
    <property type="project" value="UniProtKB-UniRule"/>
</dbReference>
<dbReference type="Pfam" id="PF01713">
    <property type="entry name" value="Smr"/>
    <property type="match status" value="1"/>
</dbReference>
<dbReference type="HAMAP" id="MF_00092">
    <property type="entry name" value="MutS2"/>
    <property type="match status" value="1"/>
</dbReference>
<dbReference type="GO" id="GO:0045910">
    <property type="term" value="P:negative regulation of DNA recombination"/>
    <property type="evidence" value="ECO:0007669"/>
    <property type="project" value="InterPro"/>
</dbReference>
<keyword evidence="1 7" id="KW-0699">rRNA-binding</keyword>
<evidence type="ECO:0000256" key="7">
    <source>
        <dbReference type="HAMAP-Rule" id="MF_00092"/>
    </source>
</evidence>
<sequence length="733" mass="84006">MQEIIKKLDLTEYLESFQELFSRKKNIILEGDINLHYKLIEELSRFEFNPPSEVANLDTALIHIQKQAVLRLDDIFEFVKIIRYFLYLKRFSFEGKLKEWIDKIIIPEDILKLELFFDSKGNLKDGVDEDYDLIKDAIYRNKDSIKQNLYKIINSSKLKPYLVDSQVHLVNDEEAILVRGGFNHVVKATVVHRSNSGFFYIVPHSISELKQKRSDLINKQEEVILKLCKQITSSFEKNILFLKFINKEFDRFDHYQARLFFAKIKDKNFILPTKKDSCKLINFRHPALHDAKPISIDFSKAVIMITGVNAGGKTMMLKSVLSAVFLSKYLIPYYTDKNTQVGTFKNIIAVLDDPQSVKNDISTFAGRMVEFSNLFTKKNAIVGVDEIELGTDSDEAASLFKVIIEELIKKDIKIIITTHHKRLAALLAANENVELIAALYDEENQRPTYEFLHGTIGKSYAFETASRYGIPHNIIKYAKQVYGEDKDKLNELIERSSSLERQYQRKLALLNEEIEKIEKLNKSLKEQKESLDMHILQEKSKLHKEYKDAREEAKKAIKAKIMQDGHRHLNIAHTKASSIKTEKVKEVEELKEGDRVKYRNSKGVIISIKGKQAFIENDSGMKMKVPLEELSRSGNAPKPQVKPKATITVAKPETGHIKLDLHGQRVEEALENLDKFISDSLIAGFDEVLVYHGIGMGKLAAAVKKYLDKHPKVRGYEDAHPSSGGFGAKVIKL</sequence>
<dbReference type="InterPro" id="IPR005747">
    <property type="entry name" value="MutS2"/>
</dbReference>
<dbReference type="Pfam" id="PF00488">
    <property type="entry name" value="MutS_V"/>
    <property type="match status" value="1"/>
</dbReference>